<keyword evidence="1" id="KW-0378">Hydrolase</keyword>
<dbReference type="PANTHER" id="PTHR11782:SF83">
    <property type="entry name" value="GUANOSINE-DIPHOSPHATASE"/>
    <property type="match status" value="1"/>
</dbReference>
<sequence>MRIAEQAHRAESAELWQKLNRSLTEKVGKTVKVDTRTITGYEEGLYAWLAVRHEKKQDNFGIVEMGGASSQITFPCAKCREKDDSVRTVMLGGKPFSIYSYSYLGLGQDEASKTLGLPNACAYGVGSQKPGWQMNQCAEQISLKTTQGLLDPYNYHDGQRGTYHALPKERSDVASWFLTGAFNYMNSCDVGICCHSKGDCYTQTT</sequence>
<dbReference type="AlphaFoldDB" id="A0A1M7YPL3"/>
<dbReference type="GO" id="GO:0017110">
    <property type="term" value="F:nucleoside diphosphate phosphatase activity"/>
    <property type="evidence" value="ECO:0007669"/>
    <property type="project" value="TreeGrafter"/>
</dbReference>
<evidence type="ECO:0000256" key="1">
    <source>
        <dbReference type="ARBA" id="ARBA00022801"/>
    </source>
</evidence>
<dbReference type="EMBL" id="FRFG01000005">
    <property type="protein sequence ID" value="SHO54570.1"/>
    <property type="molecule type" value="Genomic_DNA"/>
</dbReference>
<organism evidence="2 3">
    <name type="scientific">Vibrio quintilis</name>
    <dbReference type="NCBI Taxonomy" id="1117707"/>
    <lineage>
        <taxon>Bacteria</taxon>
        <taxon>Pseudomonadati</taxon>
        <taxon>Pseudomonadota</taxon>
        <taxon>Gammaproteobacteria</taxon>
        <taxon>Vibrionales</taxon>
        <taxon>Vibrionaceae</taxon>
        <taxon>Vibrio</taxon>
    </lineage>
</organism>
<keyword evidence="3" id="KW-1185">Reference proteome</keyword>
<protein>
    <submittedName>
        <fullName evidence="2">GDA1/CD39 (Nucleoside phosphatase) family protein</fullName>
    </submittedName>
</protein>
<gene>
    <name evidence="2" type="ORF">VQ7734_00284</name>
</gene>
<reference evidence="3" key="1">
    <citation type="submission" date="2016-12" db="EMBL/GenBank/DDBJ databases">
        <authorList>
            <person name="Rodrigo-Torres L."/>
            <person name="Arahal R.D."/>
            <person name="Lucena T."/>
        </authorList>
    </citation>
    <scope>NUCLEOTIDE SEQUENCE [LARGE SCALE GENOMIC DNA]</scope>
</reference>
<dbReference type="OrthoDB" id="5640341at2"/>
<dbReference type="Gene3D" id="3.30.420.150">
    <property type="entry name" value="Exopolyphosphatase. Domain 2"/>
    <property type="match status" value="1"/>
</dbReference>
<dbReference type="STRING" id="1117707.VQ7734_00284"/>
<dbReference type="GO" id="GO:0009134">
    <property type="term" value="P:nucleoside diphosphate catabolic process"/>
    <property type="evidence" value="ECO:0007669"/>
    <property type="project" value="TreeGrafter"/>
</dbReference>
<accession>A0A1M7YPL3</accession>
<dbReference type="Proteomes" id="UP000184600">
    <property type="component" value="Unassembled WGS sequence"/>
</dbReference>
<name>A0A1M7YPL3_9VIBR</name>
<proteinExistence type="predicted"/>
<evidence type="ECO:0000313" key="3">
    <source>
        <dbReference type="Proteomes" id="UP000184600"/>
    </source>
</evidence>
<evidence type="ECO:0000313" key="2">
    <source>
        <dbReference type="EMBL" id="SHO54570.1"/>
    </source>
</evidence>
<dbReference type="Pfam" id="PF01150">
    <property type="entry name" value="GDA1_CD39"/>
    <property type="match status" value="1"/>
</dbReference>
<dbReference type="PANTHER" id="PTHR11782">
    <property type="entry name" value="ADENOSINE/GUANOSINE DIPHOSPHATASE"/>
    <property type="match status" value="1"/>
</dbReference>
<dbReference type="InterPro" id="IPR000407">
    <property type="entry name" value="GDA1_CD39_NTPase"/>
</dbReference>
<dbReference type="GO" id="GO:0016020">
    <property type="term" value="C:membrane"/>
    <property type="evidence" value="ECO:0007669"/>
    <property type="project" value="TreeGrafter"/>
</dbReference>